<proteinExistence type="predicted"/>
<comment type="caution">
    <text evidence="2">The sequence shown here is derived from an EMBL/GenBank/DDBJ whole genome shotgun (WGS) entry which is preliminary data.</text>
</comment>
<dbReference type="SUPFAM" id="SSF69304">
    <property type="entry name" value="Tricorn protease N-terminal domain"/>
    <property type="match status" value="1"/>
</dbReference>
<accession>A0ABP9FEZ5</accession>
<gene>
    <name evidence="2" type="ORF">GCM10025789_17430</name>
</gene>
<dbReference type="PANTHER" id="PTHR43056">
    <property type="entry name" value="PEPTIDASE S9 PROLYL OLIGOPEPTIDASE"/>
    <property type="match status" value="1"/>
</dbReference>
<dbReference type="InterPro" id="IPR050585">
    <property type="entry name" value="Xaa-Pro_dipeptidyl-ppase/CocE"/>
</dbReference>
<dbReference type="InterPro" id="IPR029058">
    <property type="entry name" value="AB_hydrolase_fold"/>
</dbReference>
<organism evidence="2 3">
    <name type="scientific">Tessaracoccus lubricantis</name>
    <dbReference type="NCBI Taxonomy" id="545543"/>
    <lineage>
        <taxon>Bacteria</taxon>
        <taxon>Bacillati</taxon>
        <taxon>Actinomycetota</taxon>
        <taxon>Actinomycetes</taxon>
        <taxon>Propionibacteriales</taxon>
        <taxon>Propionibacteriaceae</taxon>
        <taxon>Tessaracoccus</taxon>
    </lineage>
</organism>
<dbReference type="InterPro" id="IPR001375">
    <property type="entry name" value="Peptidase_S9_cat"/>
</dbReference>
<feature type="domain" description="Peptidase S9 prolyl oligopeptidase catalytic" evidence="1">
    <location>
        <begin position="389"/>
        <end position="595"/>
    </location>
</feature>
<name>A0ABP9FEZ5_9ACTN</name>
<dbReference type="Pfam" id="PF00326">
    <property type="entry name" value="Peptidase_S9"/>
    <property type="match status" value="1"/>
</dbReference>
<dbReference type="Proteomes" id="UP001501521">
    <property type="component" value="Unassembled WGS sequence"/>
</dbReference>
<dbReference type="EMBL" id="BAABLV010000027">
    <property type="protein sequence ID" value="GAA4899677.1"/>
    <property type="molecule type" value="Genomic_DNA"/>
</dbReference>
<evidence type="ECO:0000313" key="3">
    <source>
        <dbReference type="Proteomes" id="UP001501521"/>
    </source>
</evidence>
<dbReference type="SUPFAM" id="SSF53474">
    <property type="entry name" value="alpha/beta-Hydrolases"/>
    <property type="match status" value="1"/>
</dbReference>
<evidence type="ECO:0000259" key="1">
    <source>
        <dbReference type="Pfam" id="PF00326"/>
    </source>
</evidence>
<keyword evidence="3" id="KW-1185">Reference proteome</keyword>
<protein>
    <submittedName>
        <fullName evidence="2">Prolyl oligopeptidase family serine peptidase</fullName>
    </submittedName>
</protein>
<dbReference type="RefSeq" id="WP_345581941.1">
    <property type="nucleotide sequence ID" value="NZ_BAABLV010000027.1"/>
</dbReference>
<sequence>MRASLDSVLNYPDAISQVQVSRSGVLWLATIAAEDGRVTVRHRTWDGELTDLTPDANVRSRAMEYGGGAYSANREQLVYCDDRTRRVWLLDEDGTRRPLTPAESPYVYGGLHLSVANEFVLAVREDHSAKPEPRTELVTLSLEGEPSPGRVIATGADFYAGPTVVGSHVAWYQWNHPDMSWDTAEVWRAAIGDWWDAERLYGADGVSAQYPVALRDLEACAYVTDESGFWNWRVHHGNQWTVDSDCAGPTWVLTPPVAAVVGDTLLATVEYVDGKGMLSLWDVESGEVTHPLAGTTDVESIAAYRDCLYVVAEWADRPATLVELRADGGNQILAGPSGVADEFVAAPAAVWADGPAGRVHSWLYRPEVTNPPMIVLTHGGPTAMANASYNAATQFWVSRGFAVLDVNYSGSTGFGRQYRDRLRGRWGELDVADVAAAVREVTGQGLADPARVAITGGSAGGYTTLRSLTTTDVYAAGVSRYGIGYLPTLATDTHKAESRYLDGLVAPWPDGRDVYEERSPINHLDNLSTPMLVLQGRDDKVVPPAQAEQLAEAVRAKGLPLALVMFDGEGHGFRGMAARRQALEAQVSFLEQVFEMRHSSDVPVLEIENLAVDAG</sequence>
<reference evidence="3" key="1">
    <citation type="journal article" date="2019" name="Int. J. Syst. Evol. Microbiol.">
        <title>The Global Catalogue of Microorganisms (GCM) 10K type strain sequencing project: providing services to taxonomists for standard genome sequencing and annotation.</title>
        <authorList>
            <consortium name="The Broad Institute Genomics Platform"/>
            <consortium name="The Broad Institute Genome Sequencing Center for Infectious Disease"/>
            <person name="Wu L."/>
            <person name="Ma J."/>
        </authorList>
    </citation>
    <scope>NUCLEOTIDE SEQUENCE [LARGE SCALE GENOMIC DNA]</scope>
    <source>
        <strain evidence="3">JCM 19125</strain>
    </source>
</reference>
<dbReference type="PANTHER" id="PTHR43056:SF5">
    <property type="entry name" value="PEPTIDASE S9 PROLYL OLIGOPEPTIDASE CATALYTIC DOMAIN-CONTAINING PROTEIN"/>
    <property type="match status" value="1"/>
</dbReference>
<evidence type="ECO:0000313" key="2">
    <source>
        <dbReference type="EMBL" id="GAA4899677.1"/>
    </source>
</evidence>
<dbReference type="Gene3D" id="3.40.50.1820">
    <property type="entry name" value="alpha/beta hydrolase"/>
    <property type="match status" value="1"/>
</dbReference>